<feature type="compositionally biased region" description="Basic and acidic residues" evidence="6">
    <location>
        <begin position="293"/>
        <end position="302"/>
    </location>
</feature>
<dbReference type="SMART" id="SM00581">
    <property type="entry name" value="PSP"/>
    <property type="match status" value="1"/>
</dbReference>
<dbReference type="Proteomes" id="UP000005408">
    <property type="component" value="Unassembled WGS sequence"/>
</dbReference>
<feature type="region of interest" description="Disordered" evidence="6">
    <location>
        <begin position="44"/>
        <end position="67"/>
    </location>
</feature>
<dbReference type="OMA" id="DAEVPHG"/>
<evidence type="ECO:0000256" key="5">
    <source>
        <dbReference type="ARBA" id="ARBA00023242"/>
    </source>
</evidence>
<dbReference type="GO" id="GO:0008270">
    <property type="term" value="F:zinc ion binding"/>
    <property type="evidence" value="ECO:0007669"/>
    <property type="project" value="UniProtKB-KW"/>
</dbReference>
<feature type="compositionally biased region" description="Basic and acidic residues" evidence="6">
    <location>
        <begin position="440"/>
        <end position="456"/>
    </location>
</feature>
<keyword evidence="3" id="KW-0863">Zinc-finger</keyword>
<dbReference type="Pfam" id="PF04046">
    <property type="entry name" value="PSP"/>
    <property type="match status" value="1"/>
</dbReference>
<protein>
    <recommendedName>
        <fullName evidence="7">PSP proline-rich domain-containing protein</fullName>
    </recommendedName>
</protein>
<dbReference type="GO" id="GO:0003723">
    <property type="term" value="F:RNA binding"/>
    <property type="evidence" value="ECO:0007669"/>
    <property type="project" value="TreeGrafter"/>
</dbReference>
<evidence type="ECO:0000256" key="1">
    <source>
        <dbReference type="ARBA" id="ARBA00004123"/>
    </source>
</evidence>
<feature type="compositionally biased region" description="Pro residues" evidence="6">
    <location>
        <begin position="477"/>
        <end position="502"/>
    </location>
</feature>
<evidence type="ECO:0000256" key="3">
    <source>
        <dbReference type="ARBA" id="ARBA00022771"/>
    </source>
</evidence>
<feature type="domain" description="PSP proline-rich" evidence="7">
    <location>
        <begin position="304"/>
        <end position="356"/>
    </location>
</feature>
<keyword evidence="9" id="KW-1185">Reference proteome</keyword>
<dbReference type="AlphaFoldDB" id="A0A8W8K305"/>
<dbReference type="EnsemblMetazoa" id="G21715.2">
    <property type="protein sequence ID" value="G21715.2:cds"/>
    <property type="gene ID" value="G21715"/>
</dbReference>
<feature type="region of interest" description="Disordered" evidence="6">
    <location>
        <begin position="282"/>
        <end position="302"/>
    </location>
</feature>
<comment type="subcellular location">
    <subcellularLocation>
        <location evidence="1">Nucleus</location>
    </subcellularLocation>
</comment>
<evidence type="ECO:0000256" key="6">
    <source>
        <dbReference type="SAM" id="MobiDB-lite"/>
    </source>
</evidence>
<dbReference type="PANTHER" id="PTHR13316">
    <property type="entry name" value="ZINC FINGER, CCHC DOMAIN CONTAINING 8"/>
    <property type="match status" value="1"/>
</dbReference>
<dbReference type="InterPro" id="IPR006568">
    <property type="entry name" value="PSP_pro-rich"/>
</dbReference>
<proteinExistence type="predicted"/>
<accession>A0A8W8K305</accession>
<reference evidence="8" key="1">
    <citation type="submission" date="2022-08" db="UniProtKB">
        <authorList>
            <consortium name="EnsemblMetazoa"/>
        </authorList>
    </citation>
    <scope>IDENTIFICATION</scope>
    <source>
        <strain evidence="8">05x7-T-G4-1.051#20</strain>
    </source>
</reference>
<dbReference type="OrthoDB" id="8026949at2759"/>
<feature type="compositionally biased region" description="Polar residues" evidence="6">
    <location>
        <begin position="603"/>
        <end position="612"/>
    </location>
</feature>
<organism evidence="8 9">
    <name type="scientific">Magallana gigas</name>
    <name type="common">Pacific oyster</name>
    <name type="synonym">Crassostrea gigas</name>
    <dbReference type="NCBI Taxonomy" id="29159"/>
    <lineage>
        <taxon>Eukaryota</taxon>
        <taxon>Metazoa</taxon>
        <taxon>Spiralia</taxon>
        <taxon>Lophotrochozoa</taxon>
        <taxon>Mollusca</taxon>
        <taxon>Bivalvia</taxon>
        <taxon>Autobranchia</taxon>
        <taxon>Pteriomorphia</taxon>
        <taxon>Ostreida</taxon>
        <taxon>Ostreoidea</taxon>
        <taxon>Ostreidae</taxon>
        <taxon>Magallana</taxon>
    </lineage>
</organism>
<keyword evidence="5" id="KW-0539">Nucleus</keyword>
<dbReference type="InterPro" id="IPR052115">
    <property type="entry name" value="NEXT_complex_subunit_ZCCHC8"/>
</dbReference>
<name>A0A8W8K305_MAGGI</name>
<evidence type="ECO:0000256" key="2">
    <source>
        <dbReference type="ARBA" id="ARBA00022723"/>
    </source>
</evidence>
<keyword evidence="2" id="KW-0479">Metal-binding</keyword>
<evidence type="ECO:0000313" key="8">
    <source>
        <dbReference type="EnsemblMetazoa" id="G21715.2:cds"/>
    </source>
</evidence>
<evidence type="ECO:0000313" key="9">
    <source>
        <dbReference type="Proteomes" id="UP000005408"/>
    </source>
</evidence>
<feature type="region of interest" description="Disordered" evidence="6">
    <location>
        <begin position="589"/>
        <end position="612"/>
    </location>
</feature>
<keyword evidence="4" id="KW-0862">Zinc</keyword>
<evidence type="ECO:0000256" key="4">
    <source>
        <dbReference type="ARBA" id="ARBA00022833"/>
    </source>
</evidence>
<dbReference type="PANTHER" id="PTHR13316:SF0">
    <property type="entry name" value="ZINC FINGER CCHC DOMAIN-CONTAINING PROTEIN 8"/>
    <property type="match status" value="1"/>
</dbReference>
<evidence type="ECO:0000259" key="7">
    <source>
        <dbReference type="SMART" id="SM00581"/>
    </source>
</evidence>
<dbReference type="GO" id="GO:0071013">
    <property type="term" value="C:catalytic step 2 spliceosome"/>
    <property type="evidence" value="ECO:0007669"/>
    <property type="project" value="TreeGrafter"/>
</dbReference>
<feature type="region of interest" description="Disordered" evidence="6">
    <location>
        <begin position="433"/>
        <end position="506"/>
    </location>
</feature>
<dbReference type="EnsemblMetazoa" id="G21715.4">
    <property type="protein sequence ID" value="G21715.4:cds"/>
    <property type="gene ID" value="G21715"/>
</dbReference>
<sequence length="685" mass="77261">MEEDVFGSVSELFDEFEKDRDSSTFIAFDRTNEGEEDKSRILFTIGGSDGESCDESENESKDGDLEEDSVIIPEGMFNESGKEHTKENDSNFKLLHDKNKFQRFAEIIDSTRYVHDEESPGCQIIFQNNRFSRKYRPEIEKFIAVLMERDAQDEERIPDLNLKSSTLTCVDINGKLDSSLRTSEMWEAHAIIGASQFHRECMIDKLGFPLTRNEPLLSYGWDIPAYEQVFFEALPVDKSADPLKPARPKQSCFNCEGDHRINECTQPKDFSRIRMNKQKFMQQSQMQRQSSHRYHEEGEKDPRFASFKPGVVSRELRKALDISSKELPEFIYRMRGLGYPPGWMQEALNKESGISIFDKDGNEVLVTGEMMEDGEIHDQLPDQAQIDPEKIIEYPGFTVPPPEGVKDEHEKYGYLPMQHIQLVTTLRNDLQEVSNSKKRKLEEVKESAKRRQKMVDDDMEIVEESPSPSVNGHVFVPPLPVDTPPSRPPLPQNTPPPTPPAPRLSLPKVAREISLTESERSESPSLEELEGQLKLLQEKLASSEGDADLQILDSCGASDDDSNSDLSELLALKERILKRTDSISSIQTFGELGSGGSCPGTPQPTTNNAAMNSFGSVPSASISKDFGTPIVKGPIELLPDSSKFGDGIEDHIPYENLPDATGTYDKIRDLISRVRTIKKKKKKID</sequence>